<dbReference type="Gramene" id="CDP06579">
    <property type="protein sequence ID" value="CDP06579"/>
    <property type="gene ID" value="GSCOC_T00023483001"/>
</dbReference>
<dbReference type="STRING" id="49390.A0A068UEF6"/>
<dbReference type="Gene3D" id="3.90.550.50">
    <property type="match status" value="1"/>
</dbReference>
<dbReference type="Proteomes" id="UP000295252">
    <property type="component" value="Chromosome VIII"/>
</dbReference>
<dbReference type="PANTHER" id="PTHR10811">
    <property type="entry name" value="FRINGE-RELATED"/>
    <property type="match status" value="1"/>
</dbReference>
<sequence>MYYVGGISESVEQDVIHSYTMGYGGGGFAISYPLAAELVRVLDGCINRYASFYGSDQKIGGCMSEIGVPITRELGFHQLDIRGNPYGLLAAHPLAPLVSLHHLDYVQPLFPGTNRIDSVKILVKAYRSDPSRALQHSFCYDLKRNWSISVSWGYTIQLYPSLVTAKDLATPLQTFLTWRSWSQDPFTFNTRVLSLDPCKRPVTYFFDGVTKVGDGGTMTSYMRPPQPRKKCGNGKYRPALSVQMFNVSAPILDPNVWKKAPRRQCCEVINGGDRAGVVRMKIRGCSRWESVTPP</sequence>
<keyword evidence="2" id="KW-1185">Reference proteome</keyword>
<dbReference type="InParanoid" id="A0A068UEF6"/>
<evidence type="ECO:0000313" key="2">
    <source>
        <dbReference type="Proteomes" id="UP000295252"/>
    </source>
</evidence>
<dbReference type="PhylomeDB" id="A0A068UEF6"/>
<gene>
    <name evidence="1" type="ORF">GSCOC_T00023483001</name>
</gene>
<accession>A0A068UEF6</accession>
<dbReference type="AlphaFoldDB" id="A0A068UEF6"/>
<proteinExistence type="predicted"/>
<dbReference type="EMBL" id="HG739106">
    <property type="protein sequence ID" value="CDP06579.1"/>
    <property type="molecule type" value="Genomic_DNA"/>
</dbReference>
<protein>
    <submittedName>
        <fullName evidence="1">Uncharacterized protein</fullName>
    </submittedName>
</protein>
<dbReference type="InterPro" id="IPR006740">
    <property type="entry name" value="DUF604"/>
</dbReference>
<evidence type="ECO:0000313" key="1">
    <source>
        <dbReference type="EMBL" id="CDP06579.1"/>
    </source>
</evidence>
<reference evidence="2" key="1">
    <citation type="journal article" date="2014" name="Science">
        <title>The coffee genome provides insight into the convergent evolution of caffeine biosynthesis.</title>
        <authorList>
            <person name="Denoeud F."/>
            <person name="Carretero-Paulet L."/>
            <person name="Dereeper A."/>
            <person name="Droc G."/>
            <person name="Guyot R."/>
            <person name="Pietrella M."/>
            <person name="Zheng C."/>
            <person name="Alberti A."/>
            <person name="Anthony F."/>
            <person name="Aprea G."/>
            <person name="Aury J.M."/>
            <person name="Bento P."/>
            <person name="Bernard M."/>
            <person name="Bocs S."/>
            <person name="Campa C."/>
            <person name="Cenci A."/>
            <person name="Combes M.C."/>
            <person name="Crouzillat D."/>
            <person name="Da Silva C."/>
            <person name="Daddiego L."/>
            <person name="De Bellis F."/>
            <person name="Dussert S."/>
            <person name="Garsmeur O."/>
            <person name="Gayraud T."/>
            <person name="Guignon V."/>
            <person name="Jahn K."/>
            <person name="Jamilloux V."/>
            <person name="Joet T."/>
            <person name="Labadie K."/>
            <person name="Lan T."/>
            <person name="Leclercq J."/>
            <person name="Lepelley M."/>
            <person name="Leroy T."/>
            <person name="Li L.T."/>
            <person name="Librado P."/>
            <person name="Lopez L."/>
            <person name="Munoz A."/>
            <person name="Noel B."/>
            <person name="Pallavicini A."/>
            <person name="Perrotta G."/>
            <person name="Poncet V."/>
            <person name="Pot D."/>
            <person name="Priyono X."/>
            <person name="Rigoreau M."/>
            <person name="Rouard M."/>
            <person name="Rozas J."/>
            <person name="Tranchant-Dubreuil C."/>
            <person name="VanBuren R."/>
            <person name="Zhang Q."/>
            <person name="Andrade A.C."/>
            <person name="Argout X."/>
            <person name="Bertrand B."/>
            <person name="de Kochko A."/>
            <person name="Graziosi G."/>
            <person name="Henry R.J."/>
            <person name="Jayarama X."/>
            <person name="Ming R."/>
            <person name="Nagai C."/>
            <person name="Rounsley S."/>
            <person name="Sankoff D."/>
            <person name="Giuliano G."/>
            <person name="Albert V.A."/>
            <person name="Wincker P."/>
            <person name="Lashermes P."/>
        </authorList>
    </citation>
    <scope>NUCLEOTIDE SEQUENCE [LARGE SCALE GENOMIC DNA]</scope>
    <source>
        <strain evidence="2">cv. DH200-94</strain>
    </source>
</reference>
<dbReference type="OMA" id="SICYHRS"/>
<dbReference type="OrthoDB" id="421979at2759"/>
<organism evidence="1 2">
    <name type="scientific">Coffea canephora</name>
    <name type="common">Robusta coffee</name>
    <dbReference type="NCBI Taxonomy" id="49390"/>
    <lineage>
        <taxon>Eukaryota</taxon>
        <taxon>Viridiplantae</taxon>
        <taxon>Streptophyta</taxon>
        <taxon>Embryophyta</taxon>
        <taxon>Tracheophyta</taxon>
        <taxon>Spermatophyta</taxon>
        <taxon>Magnoliopsida</taxon>
        <taxon>eudicotyledons</taxon>
        <taxon>Gunneridae</taxon>
        <taxon>Pentapetalae</taxon>
        <taxon>asterids</taxon>
        <taxon>lamiids</taxon>
        <taxon>Gentianales</taxon>
        <taxon>Rubiaceae</taxon>
        <taxon>Ixoroideae</taxon>
        <taxon>Gardenieae complex</taxon>
        <taxon>Bertiereae - Coffeeae clade</taxon>
        <taxon>Coffeeae</taxon>
        <taxon>Coffea</taxon>
    </lineage>
</organism>
<dbReference type="Pfam" id="PF04646">
    <property type="entry name" value="DUF604"/>
    <property type="match status" value="1"/>
</dbReference>
<name>A0A068UEF6_COFCA</name>